<dbReference type="PANTHER" id="PTHR22796">
    <property type="entry name" value="URG4-RELATED"/>
    <property type="match status" value="1"/>
</dbReference>
<proteinExistence type="predicted"/>
<reference evidence="2" key="1">
    <citation type="submission" date="2021-02" db="EMBL/GenBank/DDBJ databases">
        <authorList>
            <person name="Nowell W R."/>
        </authorList>
    </citation>
    <scope>NUCLEOTIDE SEQUENCE</scope>
</reference>
<feature type="coiled-coil region" evidence="1">
    <location>
        <begin position="912"/>
        <end position="965"/>
    </location>
</feature>
<keyword evidence="1" id="KW-0175">Coiled coil</keyword>
<name>A0A815PGB7_9BILA</name>
<evidence type="ECO:0000313" key="3">
    <source>
        <dbReference type="EMBL" id="CAF4322561.1"/>
    </source>
</evidence>
<organism evidence="2 4">
    <name type="scientific">Didymodactylos carnosus</name>
    <dbReference type="NCBI Taxonomy" id="1234261"/>
    <lineage>
        <taxon>Eukaryota</taxon>
        <taxon>Metazoa</taxon>
        <taxon>Spiralia</taxon>
        <taxon>Gnathifera</taxon>
        <taxon>Rotifera</taxon>
        <taxon>Eurotatoria</taxon>
        <taxon>Bdelloidea</taxon>
        <taxon>Philodinida</taxon>
        <taxon>Philodinidae</taxon>
        <taxon>Didymodactylos</taxon>
    </lineage>
</organism>
<dbReference type="EMBL" id="CAJOBC010084802">
    <property type="protein sequence ID" value="CAF4322561.1"/>
    <property type="molecule type" value="Genomic_DNA"/>
</dbReference>
<comment type="caution">
    <text evidence="2">The sequence shown here is derived from an EMBL/GenBank/DDBJ whole genome shotgun (WGS) entry which is preliminary data.</text>
</comment>
<feature type="non-terminal residue" evidence="2">
    <location>
        <position position="1660"/>
    </location>
</feature>
<sequence length="1660" mass="194691">MNVLFMSLTNAIGRINGKDLFKGYLLIAIRDVNASGGQGVLDESVRYVQELQNREQFAFLTKLFSEKCTIQRLNHFENTNFENEIEELRSSFIQENFKHWNPVALKEQLKILLVQLYADDTSNLDDIQLKMKIDSLYEEILNIWYDPSPLSKIPDKNFNYSTVFNEVQINIDFSQNELPISRDEISVDNMRKFEIFKNIFDKIMNFEITTSNYNAYWKLFDDVIVHCMSHRANLIEEYAKFIFKEKISKDKFDEEYEKVNLKLKHDLNEYKRHFKLCLEKCGYCQLRCLKIKNHSYEETMAVETKITKLKQLLDKTSNETEVDELNFDQLSLKLKAVDEQLELTETKIENFRKSIEISNNLQIGRDSITNLTKNIFEKESQFNESIALYGFDQIITKNDENIKEKLEQQILNGIKMKFLEIFALETNLPEDLKTCELEIIFSLLNEKLRQIIQDILDKFNTDIFLHAEFDNLYDKFNLYDIFIQKFEEYFNQLLVSVTDYIQSLNNSLTCMKDNENVFTDRHMNLKSKIEILQNDSNLIQEKVSELSKTRDKITCEMKVICDRVKIDDINISTISQEIETSKNAETTISTETRSIKNDQMEIKKQLMSLDKERLSLNEKKLTFENKFSNRNMNCASLFNTFNDVIQKAEEYLGFKKEFEVISHTSIELKTTISKMKAKIDANEALINAVKVDRNTEAEVIKIDNDIQTLNGRKTKMETLQQSAVDKLSKTQKTDEIEKYKSDLDSVEKSLNKINASIELKKQELENCRLAESEIKRKSDAVIEKHSLLNNVEYEISKLSQLEQSISTTRVCLESSANELKQLYVSNFEDLIKFITIRNELDSKDLQVKTYHDKLKTLELEKNVITEKVDTLKTDIKIIFQSIGWDLEIDTIDQIKELDNKILESMNINNEEKKKHEMNVLEYEKLKNETEQLLKDNVNEYATSQIEDKYFQLEQIESELKKFKEDDSERKFNSLKQLTSNVNELYLLLNDADESIQNMQYEIDIKSVDLDDKREEFDSLKTQNEKIFENYKETFIVAYAHDDEENDLIIKRLKTIENEKDELKIKSSQLENKLEEYKSKMNSIKLNDLEMLLSKFNRLTETEQSIQTENNQYSSKVREIVDDENQLKTLNLINDFIKRMITIIQIKSENMSNKIDSITKIHNEFNGSNKALAEIINTNDEIKKLENEKFMHEKTLEEIEKENPDYEKWLINKVELSQNIKLKEELEESKFGLKIKIDEFEDIKNSKKEISQLEQEIKLLQESINKACCCNTDHKCDQICQSCSNPEVKVPCFKSAGHEGIHICDKPQHSCTNNCEITGCPNKCSHPQGHENPRFHRCEDQHLCKEKCQYCSKQCIKSMTDTHSYHICDEKRCSKPCIFCGFGSRCVAEAHDHIITAEDVEILEKDSTDLIITQKHLCESKHKCRYKCGNPGVCEVIYSEKIKTWNTESANFQFVFLEPMERKWNCCKIIDVNEVIHSGEHVCEKAENHTCNAKCPDCSSYCNGMYGHVGEHSTISHRNKENCYFVTNDTQNIGIVAKDKSVRTYKSGEKSTPEICSESCARRGRSHYHLRRCLGEGDCVEKNEKFNNYGMHSKEKYKGFEEYEYDKYLCVYYWLSYDWLTPLKDEKLIQESLLCNCYCPHYSHKSEEKPSFCTREAWHTQ</sequence>
<feature type="coiled-coil region" evidence="1">
    <location>
        <begin position="1009"/>
        <end position="1086"/>
    </location>
</feature>
<feature type="coiled-coil region" evidence="1">
    <location>
        <begin position="1167"/>
        <end position="1201"/>
    </location>
</feature>
<dbReference type="Proteomes" id="UP000681722">
    <property type="component" value="Unassembled WGS sequence"/>
</dbReference>
<dbReference type="OrthoDB" id="3214109at2759"/>
<keyword evidence="4" id="KW-1185">Reference proteome</keyword>
<dbReference type="Proteomes" id="UP000663829">
    <property type="component" value="Unassembled WGS sequence"/>
</dbReference>
<dbReference type="PANTHER" id="PTHR22796:SF1">
    <property type="entry name" value="VWFA DOMAIN-CONTAINING PROTEIN"/>
    <property type="match status" value="1"/>
</dbReference>
<evidence type="ECO:0000256" key="1">
    <source>
        <dbReference type="SAM" id="Coils"/>
    </source>
</evidence>
<evidence type="ECO:0000313" key="2">
    <source>
        <dbReference type="EMBL" id="CAF1448523.1"/>
    </source>
</evidence>
<gene>
    <name evidence="2" type="ORF">GPM918_LOCUS34646</name>
    <name evidence="3" type="ORF">SRO942_LOCUS35348</name>
</gene>
<protein>
    <submittedName>
        <fullName evidence="2">Uncharacterized protein</fullName>
    </submittedName>
</protein>
<dbReference type="EMBL" id="CAJNOQ010019356">
    <property type="protein sequence ID" value="CAF1448523.1"/>
    <property type="molecule type" value="Genomic_DNA"/>
</dbReference>
<feature type="coiled-coil region" evidence="1">
    <location>
        <begin position="1235"/>
        <end position="1262"/>
    </location>
</feature>
<accession>A0A815PGB7</accession>
<evidence type="ECO:0000313" key="4">
    <source>
        <dbReference type="Proteomes" id="UP000663829"/>
    </source>
</evidence>
<feature type="coiled-coil region" evidence="1">
    <location>
        <begin position="729"/>
        <end position="763"/>
    </location>
</feature>
<feature type="coiled-coil region" evidence="1">
    <location>
        <begin position="327"/>
        <end position="354"/>
    </location>
</feature>